<dbReference type="SUPFAM" id="SSF47598">
    <property type="entry name" value="Ribbon-helix-helix"/>
    <property type="match status" value="1"/>
</dbReference>
<dbReference type="Pfam" id="PF22513">
    <property type="entry name" value="FitA-like_RHH"/>
    <property type="match status" value="1"/>
</dbReference>
<dbReference type="InterPro" id="IPR053853">
    <property type="entry name" value="FitA-like_RHH"/>
</dbReference>
<dbReference type="EMBL" id="WAJR01000046">
    <property type="protein sequence ID" value="KAB1635429.1"/>
    <property type="molecule type" value="Genomic_DNA"/>
</dbReference>
<dbReference type="GeneID" id="98658839"/>
<gene>
    <name evidence="2" type="ORF">F8C90_10520</name>
</gene>
<keyword evidence="3" id="KW-1185">Reference proteome</keyword>
<evidence type="ECO:0000259" key="1">
    <source>
        <dbReference type="Pfam" id="PF22513"/>
    </source>
</evidence>
<reference evidence="2 3" key="1">
    <citation type="submission" date="2019-09" db="EMBL/GenBank/DDBJ databases">
        <title>Whole genome shotgun sequencing (WGS) of Ellagibacter isourolithinifaciens DSM 104140(T) and Adlercreutzia muris DSM 29508(T).</title>
        <authorList>
            <person name="Stoll D.A."/>
            <person name="Danylec N."/>
            <person name="Huch M."/>
        </authorList>
    </citation>
    <scope>NUCLEOTIDE SEQUENCE [LARGE SCALE GENOMIC DNA]</scope>
    <source>
        <strain evidence="2 3">DSM 104140</strain>
    </source>
</reference>
<name>A0A6N6NK02_9ACTN</name>
<dbReference type="Proteomes" id="UP000468668">
    <property type="component" value="Unassembled WGS sequence"/>
</dbReference>
<accession>A0A6N6NK02</accession>
<dbReference type="GO" id="GO:0016829">
    <property type="term" value="F:lyase activity"/>
    <property type="evidence" value="ECO:0007669"/>
    <property type="project" value="UniProtKB-KW"/>
</dbReference>
<protein>
    <submittedName>
        <fullName evidence="2">Argininosuccinate lyase</fullName>
    </submittedName>
</protein>
<comment type="caution">
    <text evidence="2">The sequence shown here is derived from an EMBL/GenBank/DDBJ whole genome shotgun (WGS) entry which is preliminary data.</text>
</comment>
<keyword evidence="2" id="KW-0456">Lyase</keyword>
<organism evidence="2 3">
    <name type="scientific">Ellagibacter isourolithinifaciens</name>
    <dbReference type="NCBI Taxonomy" id="2137581"/>
    <lineage>
        <taxon>Bacteria</taxon>
        <taxon>Bacillati</taxon>
        <taxon>Actinomycetota</taxon>
        <taxon>Coriobacteriia</taxon>
        <taxon>Eggerthellales</taxon>
        <taxon>Eggerthellaceae</taxon>
        <taxon>Ellagibacter</taxon>
    </lineage>
</organism>
<feature type="domain" description="Antitoxin FitA-like ribbon-helix-helix" evidence="1">
    <location>
        <begin position="2"/>
        <end position="30"/>
    </location>
</feature>
<evidence type="ECO:0000313" key="2">
    <source>
        <dbReference type="EMBL" id="KAB1635429.1"/>
    </source>
</evidence>
<dbReference type="GO" id="GO:0006355">
    <property type="term" value="P:regulation of DNA-templated transcription"/>
    <property type="evidence" value="ECO:0007669"/>
    <property type="project" value="InterPro"/>
</dbReference>
<dbReference type="InterPro" id="IPR013321">
    <property type="entry name" value="Arc_rbn_hlx_hlx"/>
</dbReference>
<dbReference type="InterPro" id="IPR010985">
    <property type="entry name" value="Ribbon_hlx_hlx"/>
</dbReference>
<dbReference type="AlphaFoldDB" id="A0A6N6NK02"/>
<dbReference type="Gene3D" id="1.10.1220.10">
    <property type="entry name" value="Met repressor-like"/>
    <property type="match status" value="1"/>
</dbReference>
<evidence type="ECO:0000313" key="3">
    <source>
        <dbReference type="Proteomes" id="UP000468668"/>
    </source>
</evidence>
<sequence>MPALQVRDFPDDLYEKLKEVAAREHRSVAQQTIVAVEAMVSGEYARAKEEPRRSIYLDFDTEAKRAARIKKRQELFESAKALAEECPQMSQLSADDIVKTIRDGREERSEHLFNLLIGNE</sequence>
<dbReference type="RefSeq" id="WP_158050465.1">
    <property type="nucleotide sequence ID" value="NZ_DBFAOV010000001.1"/>
</dbReference>
<dbReference type="OrthoDB" id="3174251at2"/>
<proteinExistence type="predicted"/>